<evidence type="ECO:0000313" key="5">
    <source>
        <dbReference type="Proteomes" id="UP001232163"/>
    </source>
</evidence>
<dbReference type="InterPro" id="IPR019734">
    <property type="entry name" value="TPR_rpt"/>
</dbReference>
<keyword evidence="1" id="KW-0802">TPR repeat</keyword>
<dbReference type="InterPro" id="IPR014983">
    <property type="entry name" value="GAD-rel"/>
</dbReference>
<dbReference type="RefSeq" id="WP_307467446.1">
    <property type="nucleotide sequence ID" value="NZ_JAURUR010000011.1"/>
</dbReference>
<protein>
    <submittedName>
        <fullName evidence="4">Tetratricopeptide (TPR) repeat protein</fullName>
    </submittedName>
</protein>
<dbReference type="PROSITE" id="PS50005">
    <property type="entry name" value="TPR"/>
    <property type="match status" value="1"/>
</dbReference>
<dbReference type="SMART" id="SM00028">
    <property type="entry name" value="TPR"/>
    <property type="match status" value="3"/>
</dbReference>
<dbReference type="Pfam" id="PF09976">
    <property type="entry name" value="TPR_21"/>
    <property type="match status" value="1"/>
</dbReference>
<dbReference type="Pfam" id="PF13181">
    <property type="entry name" value="TPR_8"/>
    <property type="match status" value="1"/>
</dbReference>
<keyword evidence="5" id="KW-1185">Reference proteome</keyword>
<dbReference type="InterPro" id="IPR018704">
    <property type="entry name" value="SecYEG/CpoB_TPR"/>
</dbReference>
<comment type="caution">
    <text evidence="4">The sequence shown here is derived from an EMBL/GenBank/DDBJ whole genome shotgun (WGS) entry which is preliminary data.</text>
</comment>
<evidence type="ECO:0000259" key="2">
    <source>
        <dbReference type="Pfam" id="PF08887"/>
    </source>
</evidence>
<accession>A0ABT9MG10</accession>
<dbReference type="Pfam" id="PF08887">
    <property type="entry name" value="GAD-like"/>
    <property type="match status" value="1"/>
</dbReference>
<feature type="repeat" description="TPR" evidence="1">
    <location>
        <begin position="512"/>
        <end position="545"/>
    </location>
</feature>
<dbReference type="SUPFAM" id="SSF48452">
    <property type="entry name" value="TPR-like"/>
    <property type="match status" value="1"/>
</dbReference>
<reference evidence="4 5" key="1">
    <citation type="submission" date="2023-07" db="EMBL/GenBank/DDBJ databases">
        <title>Genomic Encyclopedia of Type Strains, Phase IV (KMG-IV): sequencing the most valuable type-strain genomes for metagenomic binning, comparative biology and taxonomic classification.</title>
        <authorList>
            <person name="Goeker M."/>
        </authorList>
    </citation>
    <scope>NUCLEOTIDE SEQUENCE [LARGE SCALE GENOMIC DNA]</scope>
    <source>
        <strain evidence="4 5">NIO-1023</strain>
    </source>
</reference>
<feature type="domain" description="Ancillary SecYEG translocon subunit/Cell division coordinator CpoB TPR" evidence="3">
    <location>
        <begin position="449"/>
        <end position="543"/>
    </location>
</feature>
<evidence type="ECO:0000259" key="3">
    <source>
        <dbReference type="Pfam" id="PF09976"/>
    </source>
</evidence>
<evidence type="ECO:0000256" key="1">
    <source>
        <dbReference type="PROSITE-ProRule" id="PRU00339"/>
    </source>
</evidence>
<dbReference type="EMBL" id="JAURUR010000011">
    <property type="protein sequence ID" value="MDP9765429.1"/>
    <property type="molecule type" value="Genomic_DNA"/>
</dbReference>
<name>A0ABT9MG10_9DEIO</name>
<gene>
    <name evidence="4" type="ORF">QO006_002880</name>
</gene>
<dbReference type="Proteomes" id="UP001232163">
    <property type="component" value="Unassembled WGS sequence"/>
</dbReference>
<feature type="domain" description="GAD-related" evidence="2">
    <location>
        <begin position="7"/>
        <end position="95"/>
    </location>
</feature>
<dbReference type="Gene3D" id="1.25.40.10">
    <property type="entry name" value="Tetratricopeptide repeat domain"/>
    <property type="match status" value="2"/>
</dbReference>
<evidence type="ECO:0000313" key="4">
    <source>
        <dbReference type="EMBL" id="MDP9765429.1"/>
    </source>
</evidence>
<sequence>MTASESVSAFLQRFPPAHTRPVPQAHLDRYATRLPDPFLNLWRAGGFGTYGGGLLEVIDPDEYQEILNGWLGGQDHSETRIPFLRSAFGVLFYWRCLGEQQPDGTYEAYDVAYLNPHDSFTAVSAWDADEFLGEALLDAVSEDEYDPYLLWPEVQARAASELQPGVMYGFVPTLRFGGEPTAAHATPMQAREHLSLLLFVVSGQDAIPDHPDPSEALDTDVQTPAEFEAREAQLRAQIEGTDDASLRVHLHDRIARLLRNSPWHALPGASLEHMAHLGQRIRAEYACAYDIDLDPEWMFAQADVLLEYLGDANEAAALYETLLAEGNDPVRARRGLIRRAWLEDDYGCIAGHAQAILDENPEDVDALHDLARARQGLGAYAEAMAHYEAAARLSEWSLLPEAVRGQAECLLLMGEAARAQELLDGYIDGQTDPEVRAWYLASAVTAFAAHGDPAVAARFQQRVVAEGDPEAAHSTYTFDLSTLAELHSRAGQHGAALNAVEEVLRRPGGQEGYTYRLKGDVLAAAGRPQDARAAYQEALRLDPDTAGVQEALAALPPTGGLLSRLLGR</sequence>
<organism evidence="4 5">
    <name type="scientific">Deinococcus enclensis</name>
    <dbReference type="NCBI Taxonomy" id="1049582"/>
    <lineage>
        <taxon>Bacteria</taxon>
        <taxon>Thermotogati</taxon>
        <taxon>Deinococcota</taxon>
        <taxon>Deinococci</taxon>
        <taxon>Deinococcales</taxon>
        <taxon>Deinococcaceae</taxon>
        <taxon>Deinococcus</taxon>
    </lineage>
</organism>
<proteinExistence type="predicted"/>
<dbReference type="InterPro" id="IPR011990">
    <property type="entry name" value="TPR-like_helical_dom_sf"/>
</dbReference>